<dbReference type="AlphaFoldDB" id="A0A4Y2E958"/>
<evidence type="ECO:0000313" key="1">
    <source>
        <dbReference type="EMBL" id="GBM24548.1"/>
    </source>
</evidence>
<dbReference type="Proteomes" id="UP000499080">
    <property type="component" value="Unassembled WGS sequence"/>
</dbReference>
<name>A0A4Y2E958_ARAVE</name>
<accession>A0A4Y2E958</accession>
<sequence>MKRTTPELATPSPNFRTQHLRGSRSTHVRFTVHQAHKYGVSSGESGFEPGVLRGREIRTSLGHCDLRIRLDLTGSSTDGLSFRQMLKLQLLDFQKQDGVPTTKLLSLCLSALRRLSMPLRECAMLRKRSKPEEQLEHCCLQCVISRFCVYGIMS</sequence>
<gene>
    <name evidence="1" type="ORF">AVEN_217126_1</name>
</gene>
<protein>
    <submittedName>
        <fullName evidence="1">Uncharacterized protein</fullName>
    </submittedName>
</protein>
<organism evidence="1 2">
    <name type="scientific">Araneus ventricosus</name>
    <name type="common">Orbweaver spider</name>
    <name type="synonym">Epeira ventricosa</name>
    <dbReference type="NCBI Taxonomy" id="182803"/>
    <lineage>
        <taxon>Eukaryota</taxon>
        <taxon>Metazoa</taxon>
        <taxon>Ecdysozoa</taxon>
        <taxon>Arthropoda</taxon>
        <taxon>Chelicerata</taxon>
        <taxon>Arachnida</taxon>
        <taxon>Araneae</taxon>
        <taxon>Araneomorphae</taxon>
        <taxon>Entelegynae</taxon>
        <taxon>Araneoidea</taxon>
        <taxon>Araneidae</taxon>
        <taxon>Araneus</taxon>
    </lineage>
</organism>
<keyword evidence="2" id="KW-1185">Reference proteome</keyword>
<proteinExistence type="predicted"/>
<evidence type="ECO:0000313" key="2">
    <source>
        <dbReference type="Proteomes" id="UP000499080"/>
    </source>
</evidence>
<reference evidence="1 2" key="1">
    <citation type="journal article" date="2019" name="Sci. Rep.">
        <title>Orb-weaving spider Araneus ventricosus genome elucidates the spidroin gene catalogue.</title>
        <authorList>
            <person name="Kono N."/>
            <person name="Nakamura H."/>
            <person name="Ohtoshi R."/>
            <person name="Moran D.A.P."/>
            <person name="Shinohara A."/>
            <person name="Yoshida Y."/>
            <person name="Fujiwara M."/>
            <person name="Mori M."/>
            <person name="Tomita M."/>
            <person name="Arakawa K."/>
        </authorList>
    </citation>
    <scope>NUCLEOTIDE SEQUENCE [LARGE SCALE GENOMIC DNA]</scope>
</reference>
<dbReference type="EMBL" id="BGPR01000521">
    <property type="protein sequence ID" value="GBM24548.1"/>
    <property type="molecule type" value="Genomic_DNA"/>
</dbReference>
<comment type="caution">
    <text evidence="1">The sequence shown here is derived from an EMBL/GenBank/DDBJ whole genome shotgun (WGS) entry which is preliminary data.</text>
</comment>